<dbReference type="SUPFAM" id="SSF53098">
    <property type="entry name" value="Ribonuclease H-like"/>
    <property type="match status" value="1"/>
</dbReference>
<gene>
    <name evidence="2" type="ORF">AVEN_59150_1</name>
</gene>
<dbReference type="EMBL" id="BGPR01010884">
    <property type="protein sequence ID" value="GBN48514.1"/>
    <property type="molecule type" value="Genomic_DNA"/>
</dbReference>
<dbReference type="PANTHER" id="PTHR37984:SF15">
    <property type="entry name" value="INTEGRASE CATALYTIC DOMAIN-CONTAINING PROTEIN"/>
    <property type="match status" value="1"/>
</dbReference>
<dbReference type="PANTHER" id="PTHR37984">
    <property type="entry name" value="PROTEIN CBG26694"/>
    <property type="match status" value="1"/>
</dbReference>
<dbReference type="OrthoDB" id="422540at2759"/>
<dbReference type="GO" id="GO:0015074">
    <property type="term" value="P:DNA integration"/>
    <property type="evidence" value="ECO:0007669"/>
    <property type="project" value="InterPro"/>
</dbReference>
<evidence type="ECO:0000313" key="2">
    <source>
        <dbReference type="EMBL" id="GBN48514.1"/>
    </source>
</evidence>
<proteinExistence type="predicted"/>
<protein>
    <recommendedName>
        <fullName evidence="1">Integrase catalytic domain-containing protein</fullName>
    </recommendedName>
</protein>
<dbReference type="AlphaFoldDB" id="A0A4Y2PAU4"/>
<keyword evidence="3" id="KW-1185">Reference proteome</keyword>
<name>A0A4Y2PAU4_ARAVE</name>
<evidence type="ECO:0000259" key="1">
    <source>
        <dbReference type="PROSITE" id="PS50994"/>
    </source>
</evidence>
<dbReference type="Gene3D" id="3.30.420.10">
    <property type="entry name" value="Ribonuclease H-like superfamily/Ribonuclease H"/>
    <property type="match status" value="1"/>
</dbReference>
<sequence>MQKDISNWTRSCLDCQRCKVIRYTNSPLLSFHLPSARFNLAHLDLVGPLSPSDNYEYLFTCIDHFTRWPAAVPISVISTKTVVHAFISQWISRFGLPSIITTD</sequence>
<dbReference type="Proteomes" id="UP000499080">
    <property type="component" value="Unassembled WGS sequence"/>
</dbReference>
<feature type="domain" description="Integrase catalytic" evidence="1">
    <location>
        <begin position="30"/>
        <end position="103"/>
    </location>
</feature>
<evidence type="ECO:0000313" key="3">
    <source>
        <dbReference type="Proteomes" id="UP000499080"/>
    </source>
</evidence>
<dbReference type="InterPro" id="IPR012337">
    <property type="entry name" value="RNaseH-like_sf"/>
</dbReference>
<dbReference type="InterPro" id="IPR036397">
    <property type="entry name" value="RNaseH_sf"/>
</dbReference>
<dbReference type="InterPro" id="IPR050951">
    <property type="entry name" value="Retrovirus_Pol_polyprotein"/>
</dbReference>
<dbReference type="GO" id="GO:0003676">
    <property type="term" value="F:nucleic acid binding"/>
    <property type="evidence" value="ECO:0007669"/>
    <property type="project" value="InterPro"/>
</dbReference>
<reference evidence="2 3" key="1">
    <citation type="journal article" date="2019" name="Sci. Rep.">
        <title>Orb-weaving spider Araneus ventricosus genome elucidates the spidroin gene catalogue.</title>
        <authorList>
            <person name="Kono N."/>
            <person name="Nakamura H."/>
            <person name="Ohtoshi R."/>
            <person name="Moran D.A.P."/>
            <person name="Shinohara A."/>
            <person name="Yoshida Y."/>
            <person name="Fujiwara M."/>
            <person name="Mori M."/>
            <person name="Tomita M."/>
            <person name="Arakawa K."/>
        </authorList>
    </citation>
    <scope>NUCLEOTIDE SEQUENCE [LARGE SCALE GENOMIC DNA]</scope>
</reference>
<organism evidence="2 3">
    <name type="scientific">Araneus ventricosus</name>
    <name type="common">Orbweaver spider</name>
    <name type="synonym">Epeira ventricosa</name>
    <dbReference type="NCBI Taxonomy" id="182803"/>
    <lineage>
        <taxon>Eukaryota</taxon>
        <taxon>Metazoa</taxon>
        <taxon>Ecdysozoa</taxon>
        <taxon>Arthropoda</taxon>
        <taxon>Chelicerata</taxon>
        <taxon>Arachnida</taxon>
        <taxon>Araneae</taxon>
        <taxon>Araneomorphae</taxon>
        <taxon>Entelegynae</taxon>
        <taxon>Araneoidea</taxon>
        <taxon>Araneidae</taxon>
        <taxon>Araneus</taxon>
    </lineage>
</organism>
<comment type="caution">
    <text evidence="2">The sequence shown here is derived from an EMBL/GenBank/DDBJ whole genome shotgun (WGS) entry which is preliminary data.</text>
</comment>
<accession>A0A4Y2PAU4</accession>
<dbReference type="PROSITE" id="PS50994">
    <property type="entry name" value="INTEGRASE"/>
    <property type="match status" value="1"/>
</dbReference>
<dbReference type="InterPro" id="IPR001584">
    <property type="entry name" value="Integrase_cat-core"/>
</dbReference>